<keyword evidence="12" id="KW-1185">Reference proteome</keyword>
<keyword evidence="9 10" id="KW-0807">Transducer</keyword>
<evidence type="ECO:0000256" key="3">
    <source>
        <dbReference type="ARBA" id="ARBA00022606"/>
    </source>
</evidence>
<organism evidence="11 12">
    <name type="scientific">Cardiocondyla obscurior</name>
    <dbReference type="NCBI Taxonomy" id="286306"/>
    <lineage>
        <taxon>Eukaryota</taxon>
        <taxon>Metazoa</taxon>
        <taxon>Ecdysozoa</taxon>
        <taxon>Arthropoda</taxon>
        <taxon>Hexapoda</taxon>
        <taxon>Insecta</taxon>
        <taxon>Pterygota</taxon>
        <taxon>Neoptera</taxon>
        <taxon>Endopterygota</taxon>
        <taxon>Hymenoptera</taxon>
        <taxon>Apocrita</taxon>
        <taxon>Aculeata</taxon>
        <taxon>Formicoidea</taxon>
        <taxon>Formicidae</taxon>
        <taxon>Myrmicinae</taxon>
        <taxon>Cardiocondyla</taxon>
    </lineage>
</organism>
<keyword evidence="6 10" id="KW-1133">Transmembrane helix</keyword>
<evidence type="ECO:0000313" key="11">
    <source>
        <dbReference type="EMBL" id="KAL0129873.1"/>
    </source>
</evidence>
<dbReference type="Proteomes" id="UP001430953">
    <property type="component" value="Unassembled WGS sequence"/>
</dbReference>
<evidence type="ECO:0000256" key="4">
    <source>
        <dbReference type="ARBA" id="ARBA00022692"/>
    </source>
</evidence>
<feature type="transmembrane region" description="Helical" evidence="10">
    <location>
        <begin position="128"/>
        <end position="153"/>
    </location>
</feature>
<proteinExistence type="inferred from homology"/>
<evidence type="ECO:0000256" key="9">
    <source>
        <dbReference type="ARBA" id="ARBA00023224"/>
    </source>
</evidence>
<gene>
    <name evidence="11" type="ORF">PUN28_001856</name>
</gene>
<dbReference type="AlphaFoldDB" id="A0AAW2GRN3"/>
<name>A0AAW2GRN3_9HYME</name>
<comment type="subcellular location">
    <subcellularLocation>
        <location evidence="1 10">Cell membrane</location>
        <topology evidence="1 10">Multi-pass membrane protein</topology>
    </subcellularLocation>
</comment>
<feature type="transmembrane region" description="Helical" evidence="10">
    <location>
        <begin position="41"/>
        <end position="60"/>
    </location>
</feature>
<sequence>MTDKRWNDDVAYVFYTHRLFLRVFGLWPLQTKTMFTKLRWGLSTMTQLVSLPLVMIGFFWSDQDAGSDIEYLTHFTGPSLAITKSLCLFVNQEKLGMNINAAIDDWISVEDNEKAKRIMKKYATRARILTFTLLYSVFGCFFAYISVILFINVKQIFFTDKNLADGNVTQWMFIFPIGSLSNLINRKQYTMIMTFQAVEVFIQSLILCVSDCLFFSVTMHLSGQINVLKNKIAVFAHKPDTETNYQKKFVELLNRHSELTKLYHNLEDSFNIYILIELVMNTIMLAFIGLRINICLNKKYYAEAIKSTCIANYILINSLIFTYGGEFLQQDSEDIFHALYAASWYTLPLALMKDIQFTMMKSNIPFRLTGGKFFFVNRETMMNILKTAASYVSVLRIAIEKYDDQ</sequence>
<keyword evidence="2" id="KW-1003">Cell membrane</keyword>
<dbReference type="PANTHER" id="PTHR21137:SF35">
    <property type="entry name" value="ODORANT RECEPTOR 19A-RELATED"/>
    <property type="match status" value="1"/>
</dbReference>
<evidence type="ECO:0000313" key="12">
    <source>
        <dbReference type="Proteomes" id="UP001430953"/>
    </source>
</evidence>
<keyword evidence="8 10" id="KW-0675">Receptor</keyword>
<keyword evidence="4 10" id="KW-0812">Transmembrane</keyword>
<evidence type="ECO:0000256" key="5">
    <source>
        <dbReference type="ARBA" id="ARBA00022725"/>
    </source>
</evidence>
<dbReference type="PANTHER" id="PTHR21137">
    <property type="entry name" value="ODORANT RECEPTOR"/>
    <property type="match status" value="1"/>
</dbReference>
<dbReference type="EMBL" id="JADYXP020000002">
    <property type="protein sequence ID" value="KAL0129873.1"/>
    <property type="molecule type" value="Genomic_DNA"/>
</dbReference>
<dbReference type="GO" id="GO:0004984">
    <property type="term" value="F:olfactory receptor activity"/>
    <property type="evidence" value="ECO:0007669"/>
    <property type="project" value="InterPro"/>
</dbReference>
<feature type="transmembrane region" description="Helical" evidence="10">
    <location>
        <begin position="197"/>
        <end position="221"/>
    </location>
</feature>
<evidence type="ECO:0000256" key="8">
    <source>
        <dbReference type="ARBA" id="ARBA00023170"/>
    </source>
</evidence>
<comment type="similarity">
    <text evidence="10">Belongs to the insect chemoreceptor superfamily. Heteromeric odorant receptor channel (TC 1.A.69) family.</text>
</comment>
<evidence type="ECO:0000256" key="2">
    <source>
        <dbReference type="ARBA" id="ARBA00022475"/>
    </source>
</evidence>
<feature type="transmembrane region" description="Helical" evidence="10">
    <location>
        <begin position="270"/>
        <end position="292"/>
    </location>
</feature>
<dbReference type="GO" id="GO:0005886">
    <property type="term" value="C:plasma membrane"/>
    <property type="evidence" value="ECO:0007669"/>
    <property type="project" value="UniProtKB-SubCell"/>
</dbReference>
<dbReference type="Pfam" id="PF02949">
    <property type="entry name" value="7tm_6"/>
    <property type="match status" value="1"/>
</dbReference>
<feature type="transmembrane region" description="Helical" evidence="10">
    <location>
        <begin position="335"/>
        <end position="352"/>
    </location>
</feature>
<keyword evidence="7 10" id="KW-0472">Membrane</keyword>
<reference evidence="11 12" key="1">
    <citation type="submission" date="2023-03" db="EMBL/GenBank/DDBJ databases">
        <title>High recombination rates correlate with genetic variation in Cardiocondyla obscurior ants.</title>
        <authorList>
            <person name="Errbii M."/>
        </authorList>
    </citation>
    <scope>NUCLEOTIDE SEQUENCE [LARGE SCALE GENOMIC DNA]</scope>
    <source>
        <strain evidence="11">Alpha-2009</strain>
        <tissue evidence="11">Whole body</tissue>
    </source>
</reference>
<protein>
    <recommendedName>
        <fullName evidence="10">Odorant receptor</fullName>
    </recommendedName>
</protein>
<feature type="transmembrane region" description="Helical" evidence="10">
    <location>
        <begin position="72"/>
        <end position="90"/>
    </location>
</feature>
<evidence type="ECO:0000256" key="6">
    <source>
        <dbReference type="ARBA" id="ARBA00022989"/>
    </source>
</evidence>
<dbReference type="GO" id="GO:0007165">
    <property type="term" value="P:signal transduction"/>
    <property type="evidence" value="ECO:0007669"/>
    <property type="project" value="UniProtKB-KW"/>
</dbReference>
<keyword evidence="3 10" id="KW-0716">Sensory transduction</keyword>
<dbReference type="InterPro" id="IPR004117">
    <property type="entry name" value="7tm6_olfct_rcpt"/>
</dbReference>
<evidence type="ECO:0000256" key="1">
    <source>
        <dbReference type="ARBA" id="ARBA00004651"/>
    </source>
</evidence>
<comment type="caution">
    <text evidence="10">Lacks conserved residue(s) required for the propagation of feature annotation.</text>
</comment>
<evidence type="ECO:0000256" key="10">
    <source>
        <dbReference type="RuleBase" id="RU351113"/>
    </source>
</evidence>
<evidence type="ECO:0000256" key="7">
    <source>
        <dbReference type="ARBA" id="ARBA00023136"/>
    </source>
</evidence>
<keyword evidence="5 10" id="KW-0552">Olfaction</keyword>
<comment type="caution">
    <text evidence="11">The sequence shown here is derived from an EMBL/GenBank/DDBJ whole genome shotgun (WGS) entry which is preliminary data.</text>
</comment>
<dbReference type="GO" id="GO:0005549">
    <property type="term" value="F:odorant binding"/>
    <property type="evidence" value="ECO:0007669"/>
    <property type="project" value="InterPro"/>
</dbReference>
<feature type="transmembrane region" description="Helical" evidence="10">
    <location>
        <begin position="304"/>
        <end position="323"/>
    </location>
</feature>
<accession>A0AAW2GRN3</accession>
<feature type="transmembrane region" description="Helical" evidence="10">
    <location>
        <begin position="168"/>
        <end position="185"/>
    </location>
</feature>